<name>A0ABQ0G4G5_9PEZI</name>
<dbReference type="InterPro" id="IPR058525">
    <property type="entry name" value="DUF8212"/>
</dbReference>
<dbReference type="Proteomes" id="UP001628179">
    <property type="component" value="Unassembled WGS sequence"/>
</dbReference>
<keyword evidence="7" id="KW-1185">Reference proteome</keyword>
<dbReference type="Pfam" id="PF13637">
    <property type="entry name" value="Ank_4"/>
    <property type="match status" value="1"/>
</dbReference>
<dbReference type="EMBL" id="BAAFSV010000002">
    <property type="protein sequence ID" value="GAB1312649.1"/>
    <property type="molecule type" value="Genomic_DNA"/>
</dbReference>
<dbReference type="Pfam" id="PF26640">
    <property type="entry name" value="DUF8212"/>
    <property type="match status" value="1"/>
</dbReference>
<dbReference type="InterPro" id="IPR010730">
    <property type="entry name" value="HET"/>
</dbReference>
<dbReference type="SMART" id="SM00248">
    <property type="entry name" value="ANK"/>
    <property type="match status" value="2"/>
</dbReference>
<accession>A0ABQ0G4G5</accession>
<gene>
    <name evidence="6" type="ORF">MFIFM68171_02859</name>
</gene>
<evidence type="ECO:0000256" key="3">
    <source>
        <dbReference type="SAM" id="Phobius"/>
    </source>
</evidence>
<dbReference type="Gene3D" id="1.25.40.20">
    <property type="entry name" value="Ankyrin repeat-containing domain"/>
    <property type="match status" value="1"/>
</dbReference>
<dbReference type="InterPro" id="IPR036770">
    <property type="entry name" value="Ankyrin_rpt-contain_sf"/>
</dbReference>
<dbReference type="PROSITE" id="PS50088">
    <property type="entry name" value="ANK_REPEAT"/>
    <property type="match status" value="1"/>
</dbReference>
<protein>
    <recommendedName>
        <fullName evidence="8">Heterokaryon incompatibility domain-containing protein</fullName>
    </recommendedName>
</protein>
<dbReference type="PANTHER" id="PTHR10622">
    <property type="entry name" value="HET DOMAIN-CONTAINING PROTEIN"/>
    <property type="match status" value="1"/>
</dbReference>
<evidence type="ECO:0000256" key="1">
    <source>
        <dbReference type="PROSITE-ProRule" id="PRU00023"/>
    </source>
</evidence>
<keyword evidence="3" id="KW-0472">Membrane</keyword>
<evidence type="ECO:0008006" key="8">
    <source>
        <dbReference type="Google" id="ProtNLM"/>
    </source>
</evidence>
<dbReference type="PROSITE" id="PS50297">
    <property type="entry name" value="ANK_REP_REGION"/>
    <property type="match status" value="1"/>
</dbReference>
<keyword evidence="1" id="KW-0040">ANK repeat</keyword>
<dbReference type="SUPFAM" id="SSF48403">
    <property type="entry name" value="Ankyrin repeat"/>
    <property type="match status" value="1"/>
</dbReference>
<evidence type="ECO:0000313" key="7">
    <source>
        <dbReference type="Proteomes" id="UP001628179"/>
    </source>
</evidence>
<dbReference type="PANTHER" id="PTHR10622:SF10">
    <property type="entry name" value="HET DOMAIN-CONTAINING PROTEIN"/>
    <property type="match status" value="1"/>
</dbReference>
<feature type="domain" description="Heterokaryon incompatibility" evidence="4">
    <location>
        <begin position="22"/>
        <end position="109"/>
    </location>
</feature>
<feature type="coiled-coil region" evidence="2">
    <location>
        <begin position="568"/>
        <end position="630"/>
    </location>
</feature>
<evidence type="ECO:0000313" key="6">
    <source>
        <dbReference type="EMBL" id="GAB1312649.1"/>
    </source>
</evidence>
<organism evidence="6 7">
    <name type="scientific">Madurella fahalii</name>
    <dbReference type="NCBI Taxonomy" id="1157608"/>
    <lineage>
        <taxon>Eukaryota</taxon>
        <taxon>Fungi</taxon>
        <taxon>Dikarya</taxon>
        <taxon>Ascomycota</taxon>
        <taxon>Pezizomycotina</taxon>
        <taxon>Sordariomycetes</taxon>
        <taxon>Sordariomycetidae</taxon>
        <taxon>Sordariales</taxon>
        <taxon>Sordariales incertae sedis</taxon>
        <taxon>Madurella</taxon>
    </lineage>
</organism>
<keyword evidence="3" id="KW-0812">Transmembrane</keyword>
<evidence type="ECO:0000259" key="5">
    <source>
        <dbReference type="Pfam" id="PF26640"/>
    </source>
</evidence>
<reference evidence="6 7" key="1">
    <citation type="submission" date="2024-09" db="EMBL/GenBank/DDBJ databases">
        <title>Itraconazole resistance in Madurella fahalii resulting from another homologue of gene encoding cytochrome P450 14-alpha sterol demethylase (CYP51).</title>
        <authorList>
            <person name="Yoshioka I."/>
            <person name="Fahal A.H."/>
            <person name="Kaneko S."/>
            <person name="Yaguchi T."/>
        </authorList>
    </citation>
    <scope>NUCLEOTIDE SEQUENCE [LARGE SCALE GENOMIC DNA]</scope>
    <source>
        <strain evidence="6 7">IFM 68171</strain>
    </source>
</reference>
<keyword evidence="3" id="KW-1133">Transmembrane helix</keyword>
<sequence length="727" mass="81998">MRLINVKTSKLEEFLDYKTPPYAILSHTWGGDVEELTFRDVEERRIDKPGVGSVKFRGSCQQAEKDGLGYVWIDTCCIDKTNLVELSEAINSMFRWYRRASLCYVYLSDVPGDDDPRKPMSKFRTSRWFGRGWTLQELLAPKKLKFYNSGWGYLGNKGTMRTLIEKITGIPRQILLGITELYSASVAQRMSWAAGRDTKRKEGLAYCLLGIFGVTMPMIYGEGGNQAFLRLQDQIMRTTRDDSILAWGLSTEDAPARDPGHVDEGTAGRILATAPSDFANSRRIVCRQQSSGSLNSLDISGGRLRLHLSLLTTSAGGTVGLLNCGPEHDPQQVVGIPLAQTASGASDEYVRPRGCHTVLQPITASSVPPRLIYIRNDSQRKESAGAKQQYWLYDEDAFAEVNLDLVDVHPPSCWDREQAMIVSSLAPSDSTTQQTLARFRHSEEECPDFVMFLQFTQQDIPTEPQCHVMICRRDTSLQGLADKLQHVTQKAYGKRSASNGFVHLHVTLEPDRQQLIFTIKLEVLPHPPDVTVDVTVELQKSDLILEVTEIWEAREQNNAEWGALQKKMKDKSHQLERVRSEREMVEDELRKLEERKKMLAKEESDGVEEMRILSERHAAVEEQLEKESKRWSLARKLWDELYHCYGWDETDNGPLLRWAAENGHTDVIELLLNNGADVTVANGDGSTPLIAASSKGHVDVTPVQPFAMLLRRGIRSSYNCSLRVVPL</sequence>
<dbReference type="GeneID" id="98173604"/>
<keyword evidence="2" id="KW-0175">Coiled coil</keyword>
<feature type="repeat" description="ANK" evidence="1">
    <location>
        <begin position="651"/>
        <end position="683"/>
    </location>
</feature>
<dbReference type="Pfam" id="PF06985">
    <property type="entry name" value="HET"/>
    <property type="match status" value="1"/>
</dbReference>
<dbReference type="CDD" id="cd22265">
    <property type="entry name" value="UDM1_RNF168"/>
    <property type="match status" value="1"/>
</dbReference>
<feature type="domain" description="DUF8212" evidence="5">
    <location>
        <begin position="226"/>
        <end position="282"/>
    </location>
</feature>
<feature type="transmembrane region" description="Helical" evidence="3">
    <location>
        <begin position="203"/>
        <end position="220"/>
    </location>
</feature>
<evidence type="ECO:0000256" key="2">
    <source>
        <dbReference type="SAM" id="Coils"/>
    </source>
</evidence>
<proteinExistence type="predicted"/>
<comment type="caution">
    <text evidence="6">The sequence shown here is derived from an EMBL/GenBank/DDBJ whole genome shotgun (WGS) entry which is preliminary data.</text>
</comment>
<evidence type="ECO:0000259" key="4">
    <source>
        <dbReference type="Pfam" id="PF06985"/>
    </source>
</evidence>
<dbReference type="RefSeq" id="XP_070914382.1">
    <property type="nucleotide sequence ID" value="XM_071058281.1"/>
</dbReference>
<dbReference type="InterPro" id="IPR002110">
    <property type="entry name" value="Ankyrin_rpt"/>
</dbReference>